<evidence type="ECO:0000256" key="1">
    <source>
        <dbReference type="ARBA" id="ARBA00009713"/>
    </source>
</evidence>
<evidence type="ECO:0000256" key="2">
    <source>
        <dbReference type="ARBA" id="ARBA00022574"/>
    </source>
</evidence>
<dbReference type="InParanoid" id="K5VME9"/>
<dbReference type="Pfam" id="PF21720">
    <property type="entry name" value="MIOS_WD40"/>
    <property type="match status" value="1"/>
</dbReference>
<dbReference type="InterPro" id="IPR036322">
    <property type="entry name" value="WD40_repeat_dom_sf"/>
</dbReference>
<organism evidence="7 8">
    <name type="scientific">Agaricus bisporus var. burnettii (strain JB137-S8 / ATCC MYA-4627 / FGSC 10392)</name>
    <name type="common">White button mushroom</name>
    <dbReference type="NCBI Taxonomy" id="597362"/>
    <lineage>
        <taxon>Eukaryota</taxon>
        <taxon>Fungi</taxon>
        <taxon>Dikarya</taxon>
        <taxon>Basidiomycota</taxon>
        <taxon>Agaricomycotina</taxon>
        <taxon>Agaricomycetes</taxon>
        <taxon>Agaricomycetidae</taxon>
        <taxon>Agaricales</taxon>
        <taxon>Agaricineae</taxon>
        <taxon>Agaricaceae</taxon>
        <taxon>Agaricus</taxon>
    </lineage>
</organism>
<feature type="region of interest" description="Disordered" evidence="4">
    <location>
        <begin position="464"/>
        <end position="579"/>
    </location>
</feature>
<dbReference type="InterPro" id="IPR037593">
    <property type="entry name" value="MIOS/Sea4"/>
</dbReference>
<feature type="compositionally biased region" description="Polar residues" evidence="4">
    <location>
        <begin position="359"/>
        <end position="368"/>
    </location>
</feature>
<dbReference type="RefSeq" id="XP_007333789.1">
    <property type="nucleotide sequence ID" value="XM_007333727.1"/>
</dbReference>
<evidence type="ECO:0000313" key="7">
    <source>
        <dbReference type="EMBL" id="EKM75574.1"/>
    </source>
</evidence>
<dbReference type="InterPro" id="IPR015943">
    <property type="entry name" value="WD40/YVTN_repeat-like_dom_sf"/>
</dbReference>
<dbReference type="HOGENOM" id="CLU_005843_0_0_1"/>
<evidence type="ECO:0000313" key="8">
    <source>
        <dbReference type="Proteomes" id="UP000008493"/>
    </source>
</evidence>
<dbReference type="Pfam" id="PF21719">
    <property type="entry name" value="MIOS_a-sol"/>
    <property type="match status" value="1"/>
</dbReference>
<dbReference type="GeneID" id="18825967"/>
<protein>
    <submittedName>
        <fullName evidence="7">Uncharacterized protein</fullName>
    </submittedName>
</protein>
<dbReference type="Proteomes" id="UP000008493">
    <property type="component" value="Unassembled WGS sequence"/>
</dbReference>
<dbReference type="FunCoup" id="K5VME9">
    <property type="interactions" value="526"/>
</dbReference>
<keyword evidence="8" id="KW-1185">Reference proteome</keyword>
<dbReference type="KEGG" id="abp:AGABI1DRAFT123117"/>
<reference evidence="8" key="1">
    <citation type="journal article" date="2012" name="Proc. Natl. Acad. Sci. U.S.A.">
        <title>Genome sequence of the button mushroom Agaricus bisporus reveals mechanisms governing adaptation to a humic-rich ecological niche.</title>
        <authorList>
            <person name="Morin E."/>
            <person name="Kohler A."/>
            <person name="Baker A.R."/>
            <person name="Foulongne-Oriol M."/>
            <person name="Lombard V."/>
            <person name="Nagy L.G."/>
            <person name="Ohm R.A."/>
            <person name="Patyshakuliyeva A."/>
            <person name="Brun A."/>
            <person name="Aerts A.L."/>
            <person name="Bailey A.M."/>
            <person name="Billette C."/>
            <person name="Coutinho P.M."/>
            <person name="Deakin G."/>
            <person name="Doddapaneni H."/>
            <person name="Floudas D."/>
            <person name="Grimwood J."/>
            <person name="Hilden K."/>
            <person name="Kuees U."/>
            <person name="LaButti K.M."/>
            <person name="Lapidus A."/>
            <person name="Lindquist E.A."/>
            <person name="Lucas S.M."/>
            <person name="Murat C."/>
            <person name="Riley R.W."/>
            <person name="Salamov A.A."/>
            <person name="Schmutz J."/>
            <person name="Subramanian V."/>
            <person name="Woesten H.A.B."/>
            <person name="Xu J."/>
            <person name="Eastwood D.C."/>
            <person name="Foster G.D."/>
            <person name="Sonnenberg A.S."/>
            <person name="Cullen D."/>
            <person name="de Vries R.P."/>
            <person name="Lundell T."/>
            <person name="Hibbett D.S."/>
            <person name="Henrissat B."/>
            <person name="Burton K.S."/>
            <person name="Kerrigan R.W."/>
            <person name="Challen M.P."/>
            <person name="Grigoriev I.V."/>
            <person name="Martin F."/>
        </authorList>
    </citation>
    <scope>NUCLEOTIDE SEQUENCE [LARGE SCALE GENOMIC DNA]</scope>
    <source>
        <strain evidence="8">JB137-S8 / ATCC MYA-4627 / FGSC 10392</strain>
    </source>
</reference>
<dbReference type="GO" id="GO:0005737">
    <property type="term" value="C:cytoplasm"/>
    <property type="evidence" value="ECO:0007669"/>
    <property type="project" value="TreeGrafter"/>
</dbReference>
<proteinExistence type="inferred from homology"/>
<feature type="compositionally biased region" description="Low complexity" evidence="4">
    <location>
        <begin position="464"/>
        <end position="478"/>
    </location>
</feature>
<dbReference type="InterPro" id="IPR049092">
    <property type="entry name" value="MIOS_a-sol"/>
</dbReference>
<evidence type="ECO:0000256" key="3">
    <source>
        <dbReference type="ARBA" id="ARBA00022737"/>
    </source>
</evidence>
<dbReference type="InterPro" id="IPR031488">
    <property type="entry name" value="Zn_ribbon_mio"/>
</dbReference>
<dbReference type="OrthoDB" id="341486at2759"/>
<accession>K5VME9</accession>
<feature type="compositionally biased region" description="Pro residues" evidence="4">
    <location>
        <begin position="495"/>
        <end position="504"/>
    </location>
</feature>
<dbReference type="STRING" id="597362.K5VME9"/>
<sequence>MVLPEKRLLWHPRHENKFVVGGGSQITLYEWEKEYPRIRHITSQQDLQYMKCFAWSPDATLDDLLAVGVNSGRVDLIRLEAAKQMRGDKLTSGPTISLSVRNSRTCNTVAFCDQDTNLLAAGLDKVRGDYSLLIWDITSAIPLLSFDPTSPSQDLASTVTPRVQPSIPRMIGDNPRHDPRLLQHHASQEIVSCLTFFPKSVNLVLAGVSFRWLRLFDLRSPTPNVQSVPGKIQAIATDPFDQHRVASIGDNNISIWDTRRLTSPLMFSERDAIADNARSRPGAVFTTIEFSSTRRGCLASLEKDAAYVRYWDLTDTSSITSESVGSPLREAGKPSIRRSWTATLPWPSGGQQVPGAMKQRTSSTDFNPSSLVLTNTRRTKTFSKALSSFALAPDPDSQHPLTSNVMVVSKDGDLEMYAIHDAPKQLVWSTRGDLAFGCCVNLKMISGIPGNDVDTEVSHSASGYRLAAGSRSRSAQAGDDNLTRGRPAKSHSLPPAAPPIPTPPLYGRGDEEGFPALPSLPAAVPTGLTATRPQKERTYSPSTLRKYQSLEPNDQLQPAQASVRQVSSSRNRLPMSGENGLIGEKLESEKIKKRVKSRDGKNKELTNTVEDDISMLIRRRAILGYGLSRPQHNIWITREEYNPFDVHSQTLSDLWAWLSRTFCLICLSAVLTYVLDSQQILCTPTSRVNGYDFAHQGIFGIWEGLLPVRSQPSETPTAFERPLFDLSGTTNTLVRDKKARGGHSYSQKDDSQTVFQAALGAIESRKTGTRSTWRPVVSTVKLVQRQVAMKLCGWSLKEDELSAAILKWEKDGQYPRAAAWLVFTRQYSKALETLMKSNDSSHKIMSGTIAALLPHGTHSGPIRNHELREHCERLLRDLKDPYFSAILTYLTVGDWADVVKEENIPLRERLAMALQFLDDKALSAYLRRVIEHAVSKGDIDGLIVTGLTRRGMDILQTYINNTGDIQTAAILGSYASPHRIRDPRVIRWLETYRDMLDGFKLHHPRVLFDIERGQILTEAMQNGDIPPMDLVPKQIMIRCNYCNKPVPTTCSNCQKPLPKCSVCLLTLNIVPDAAREIDLGLSPHKDTIDDAIVICQTCRHGGHASHLMEWFFGEGGRSLGVCPVADCECRCADEF</sequence>
<dbReference type="EMBL" id="JH971411">
    <property type="protein sequence ID" value="EKM75574.1"/>
    <property type="molecule type" value="Genomic_DNA"/>
</dbReference>
<comment type="similarity">
    <text evidence="1">Belongs to the WD repeat mio family.</text>
</comment>
<keyword evidence="3" id="KW-0677">Repeat</keyword>
<dbReference type="Pfam" id="PF17034">
    <property type="entry name" value="zinc_ribbon_16"/>
    <property type="match status" value="1"/>
</dbReference>
<dbReference type="GO" id="GO:1904263">
    <property type="term" value="P:positive regulation of TORC1 signaling"/>
    <property type="evidence" value="ECO:0007669"/>
    <property type="project" value="TreeGrafter"/>
</dbReference>
<dbReference type="SUPFAM" id="SSF50978">
    <property type="entry name" value="WD40 repeat-like"/>
    <property type="match status" value="1"/>
</dbReference>
<dbReference type="PANTHER" id="PTHR16453">
    <property type="entry name" value="WD40 DOMAIN-CONTAINING PROTEIN MIO FAMILY MEMBER"/>
    <property type="match status" value="1"/>
</dbReference>
<dbReference type="OMA" id="YWIASYL"/>
<dbReference type="AlphaFoldDB" id="K5VME9"/>
<dbReference type="CDD" id="cd16691">
    <property type="entry name" value="mRING-H2-C3H3C2_Mio"/>
    <property type="match status" value="1"/>
</dbReference>
<feature type="compositionally biased region" description="Polar residues" evidence="4">
    <location>
        <begin position="539"/>
        <end position="571"/>
    </location>
</feature>
<dbReference type="PANTHER" id="PTHR16453:SF9">
    <property type="entry name" value="GATOR COMPLEX PROTEIN MIOS"/>
    <property type="match status" value="1"/>
</dbReference>
<feature type="region of interest" description="Disordered" evidence="4">
    <location>
        <begin position="340"/>
        <end position="368"/>
    </location>
</feature>
<dbReference type="eggNOG" id="KOG1008">
    <property type="taxonomic scope" value="Eukaryota"/>
</dbReference>
<dbReference type="Gene3D" id="2.130.10.10">
    <property type="entry name" value="YVTN repeat-like/Quinoprotein amine dehydrogenase"/>
    <property type="match status" value="1"/>
</dbReference>
<feature type="domain" description="MIOS-like alpha-solenoid" evidence="6">
    <location>
        <begin position="774"/>
        <end position="916"/>
    </location>
</feature>
<gene>
    <name evidence="7" type="ORF">AGABI1DRAFT_123117</name>
</gene>
<keyword evidence="2" id="KW-0853">WD repeat</keyword>
<feature type="domain" description="GATOR2 complex protein MIO zinc-ribbon like" evidence="5">
    <location>
        <begin position="1041"/>
        <end position="1132"/>
    </location>
</feature>
<evidence type="ECO:0000256" key="4">
    <source>
        <dbReference type="SAM" id="MobiDB-lite"/>
    </source>
</evidence>
<evidence type="ECO:0000259" key="5">
    <source>
        <dbReference type="Pfam" id="PF17034"/>
    </source>
</evidence>
<name>K5VME9_AGABU</name>
<evidence type="ECO:0000259" key="6">
    <source>
        <dbReference type="Pfam" id="PF21719"/>
    </source>
</evidence>